<dbReference type="AlphaFoldDB" id="A0AAD4GBH0"/>
<dbReference type="EMBL" id="WHUW01000025">
    <property type="protein sequence ID" value="KAF8435321.1"/>
    <property type="molecule type" value="Genomic_DNA"/>
</dbReference>
<sequence length="105" mass="11793">MSHYDIQKWKRDGNAVLGDGAKTSEEREREKGSIAMDSLGGSSRLLCLDDAGMASRANTKRYKPDPEWLIPGSVRVQGGLKLTAVQFQWFRIGDSEIPVRSPREW</sequence>
<reference evidence="2" key="1">
    <citation type="submission" date="2019-10" db="EMBL/GenBank/DDBJ databases">
        <authorList>
            <consortium name="DOE Joint Genome Institute"/>
            <person name="Kuo A."/>
            <person name="Miyauchi S."/>
            <person name="Kiss E."/>
            <person name="Drula E."/>
            <person name="Kohler A."/>
            <person name="Sanchez-Garcia M."/>
            <person name="Andreopoulos B."/>
            <person name="Barry K.W."/>
            <person name="Bonito G."/>
            <person name="Buee M."/>
            <person name="Carver A."/>
            <person name="Chen C."/>
            <person name="Cichocki N."/>
            <person name="Clum A."/>
            <person name="Culley D."/>
            <person name="Crous P.W."/>
            <person name="Fauchery L."/>
            <person name="Girlanda M."/>
            <person name="Hayes R."/>
            <person name="Keri Z."/>
            <person name="LaButti K."/>
            <person name="Lipzen A."/>
            <person name="Lombard V."/>
            <person name="Magnuson J."/>
            <person name="Maillard F."/>
            <person name="Morin E."/>
            <person name="Murat C."/>
            <person name="Nolan M."/>
            <person name="Ohm R."/>
            <person name="Pangilinan J."/>
            <person name="Pereira M."/>
            <person name="Perotto S."/>
            <person name="Peter M."/>
            <person name="Riley R."/>
            <person name="Sitrit Y."/>
            <person name="Stielow B."/>
            <person name="Szollosi G."/>
            <person name="Zifcakova L."/>
            <person name="Stursova M."/>
            <person name="Spatafora J.W."/>
            <person name="Tedersoo L."/>
            <person name="Vaario L.-M."/>
            <person name="Yamada A."/>
            <person name="Yan M."/>
            <person name="Wang P."/>
            <person name="Xu J."/>
            <person name="Bruns T."/>
            <person name="Baldrian P."/>
            <person name="Vilgalys R."/>
            <person name="Henrissat B."/>
            <person name="Grigoriev I.V."/>
            <person name="Hibbett D."/>
            <person name="Nagy L.G."/>
            <person name="Martin F.M."/>
        </authorList>
    </citation>
    <scope>NUCLEOTIDE SEQUENCE</scope>
    <source>
        <strain evidence="2">BED1</strain>
    </source>
</reference>
<reference evidence="2" key="2">
    <citation type="journal article" date="2020" name="Nat. Commun.">
        <title>Large-scale genome sequencing of mycorrhizal fungi provides insights into the early evolution of symbiotic traits.</title>
        <authorList>
            <person name="Miyauchi S."/>
            <person name="Kiss E."/>
            <person name="Kuo A."/>
            <person name="Drula E."/>
            <person name="Kohler A."/>
            <person name="Sanchez-Garcia M."/>
            <person name="Morin E."/>
            <person name="Andreopoulos B."/>
            <person name="Barry K.W."/>
            <person name="Bonito G."/>
            <person name="Buee M."/>
            <person name="Carver A."/>
            <person name="Chen C."/>
            <person name="Cichocki N."/>
            <person name="Clum A."/>
            <person name="Culley D."/>
            <person name="Crous P.W."/>
            <person name="Fauchery L."/>
            <person name="Girlanda M."/>
            <person name="Hayes R.D."/>
            <person name="Keri Z."/>
            <person name="LaButti K."/>
            <person name="Lipzen A."/>
            <person name="Lombard V."/>
            <person name="Magnuson J."/>
            <person name="Maillard F."/>
            <person name="Murat C."/>
            <person name="Nolan M."/>
            <person name="Ohm R.A."/>
            <person name="Pangilinan J."/>
            <person name="Pereira M.F."/>
            <person name="Perotto S."/>
            <person name="Peter M."/>
            <person name="Pfister S."/>
            <person name="Riley R."/>
            <person name="Sitrit Y."/>
            <person name="Stielow J.B."/>
            <person name="Szollosi G."/>
            <person name="Zifcakova L."/>
            <person name="Stursova M."/>
            <person name="Spatafora J.W."/>
            <person name="Tedersoo L."/>
            <person name="Vaario L.M."/>
            <person name="Yamada A."/>
            <person name="Yan M."/>
            <person name="Wang P."/>
            <person name="Xu J."/>
            <person name="Bruns T."/>
            <person name="Baldrian P."/>
            <person name="Vilgalys R."/>
            <person name="Dunand C."/>
            <person name="Henrissat B."/>
            <person name="Grigoriev I.V."/>
            <person name="Hibbett D."/>
            <person name="Nagy L.G."/>
            <person name="Martin F.M."/>
        </authorList>
    </citation>
    <scope>NUCLEOTIDE SEQUENCE</scope>
    <source>
        <strain evidence="2">BED1</strain>
    </source>
</reference>
<keyword evidence="3" id="KW-1185">Reference proteome</keyword>
<evidence type="ECO:0000313" key="3">
    <source>
        <dbReference type="Proteomes" id="UP001194468"/>
    </source>
</evidence>
<accession>A0AAD4GBH0</accession>
<comment type="caution">
    <text evidence="2">The sequence shown here is derived from an EMBL/GenBank/DDBJ whole genome shotgun (WGS) entry which is preliminary data.</text>
</comment>
<proteinExistence type="predicted"/>
<feature type="region of interest" description="Disordered" evidence="1">
    <location>
        <begin position="15"/>
        <end position="35"/>
    </location>
</feature>
<protein>
    <submittedName>
        <fullName evidence="2">Uncharacterized protein</fullName>
    </submittedName>
</protein>
<name>A0AAD4GBH0_BOLED</name>
<feature type="compositionally biased region" description="Basic and acidic residues" evidence="1">
    <location>
        <begin position="22"/>
        <end position="32"/>
    </location>
</feature>
<gene>
    <name evidence="2" type="ORF">L210DRAFT_3506188</name>
</gene>
<organism evidence="2 3">
    <name type="scientific">Boletus edulis BED1</name>
    <dbReference type="NCBI Taxonomy" id="1328754"/>
    <lineage>
        <taxon>Eukaryota</taxon>
        <taxon>Fungi</taxon>
        <taxon>Dikarya</taxon>
        <taxon>Basidiomycota</taxon>
        <taxon>Agaricomycotina</taxon>
        <taxon>Agaricomycetes</taxon>
        <taxon>Agaricomycetidae</taxon>
        <taxon>Boletales</taxon>
        <taxon>Boletineae</taxon>
        <taxon>Boletaceae</taxon>
        <taxon>Boletoideae</taxon>
        <taxon>Boletus</taxon>
    </lineage>
</organism>
<evidence type="ECO:0000313" key="2">
    <source>
        <dbReference type="EMBL" id="KAF8435321.1"/>
    </source>
</evidence>
<dbReference type="Proteomes" id="UP001194468">
    <property type="component" value="Unassembled WGS sequence"/>
</dbReference>
<evidence type="ECO:0000256" key="1">
    <source>
        <dbReference type="SAM" id="MobiDB-lite"/>
    </source>
</evidence>